<dbReference type="CDD" id="cd02440">
    <property type="entry name" value="AdoMet_MTases"/>
    <property type="match status" value="1"/>
</dbReference>
<organism evidence="4 5">
    <name type="scientific">Mycolicibacterium mageritense</name>
    <name type="common">Mycobacterium mageritense</name>
    <dbReference type="NCBI Taxonomy" id="53462"/>
    <lineage>
        <taxon>Bacteria</taxon>
        <taxon>Bacillati</taxon>
        <taxon>Actinomycetota</taxon>
        <taxon>Actinomycetes</taxon>
        <taxon>Mycobacteriales</taxon>
        <taxon>Mycobacteriaceae</taxon>
        <taxon>Mycolicibacterium</taxon>
    </lineage>
</organism>
<dbReference type="EMBL" id="AP027452">
    <property type="protein sequence ID" value="BDY32793.1"/>
    <property type="molecule type" value="Genomic_DNA"/>
</dbReference>
<dbReference type="InterPro" id="IPR041698">
    <property type="entry name" value="Methyltransf_25"/>
</dbReference>
<dbReference type="RefSeq" id="WP_073906113.1">
    <property type="nucleotide sequence ID" value="NZ_AP027452.1"/>
</dbReference>
<keyword evidence="1 4" id="KW-0489">Methyltransferase</keyword>
<dbReference type="PANTHER" id="PTHR44942">
    <property type="entry name" value="METHYLTRANSF_11 DOMAIN-CONTAINING PROTEIN"/>
    <property type="match status" value="1"/>
</dbReference>
<dbReference type="SUPFAM" id="SSF53335">
    <property type="entry name" value="S-adenosyl-L-methionine-dependent methyltransferases"/>
    <property type="match status" value="1"/>
</dbReference>
<dbReference type="AlphaFoldDB" id="A0AAI8TXI3"/>
<evidence type="ECO:0000256" key="2">
    <source>
        <dbReference type="ARBA" id="ARBA00022679"/>
    </source>
</evidence>
<gene>
    <name evidence="4" type="primary">COQ3_7</name>
    <name evidence="4" type="ORF">hbim_06763</name>
</gene>
<keyword evidence="2 4" id="KW-0808">Transferase</keyword>
<dbReference type="InterPro" id="IPR051052">
    <property type="entry name" value="Diverse_substrate_MTase"/>
</dbReference>
<dbReference type="GO" id="GO:0102208">
    <property type="term" value="F:2-polyprenyl-6-hydroxyphenol methylase activity"/>
    <property type="evidence" value="ECO:0007669"/>
    <property type="project" value="UniProtKB-EC"/>
</dbReference>
<proteinExistence type="predicted"/>
<dbReference type="PANTHER" id="PTHR44942:SF4">
    <property type="entry name" value="METHYLTRANSFERASE TYPE 11 DOMAIN-CONTAINING PROTEIN"/>
    <property type="match status" value="1"/>
</dbReference>
<dbReference type="EC" id="2.1.1.222" evidence="4"/>
<evidence type="ECO:0000313" key="5">
    <source>
        <dbReference type="Proteomes" id="UP001241092"/>
    </source>
</evidence>
<evidence type="ECO:0000313" key="4">
    <source>
        <dbReference type="EMBL" id="BDY32793.1"/>
    </source>
</evidence>
<dbReference type="InterPro" id="IPR029063">
    <property type="entry name" value="SAM-dependent_MTases_sf"/>
</dbReference>
<dbReference type="GO" id="GO:0032259">
    <property type="term" value="P:methylation"/>
    <property type="evidence" value="ECO:0007669"/>
    <property type="project" value="UniProtKB-KW"/>
</dbReference>
<name>A0AAI8TXI3_MYCME</name>
<sequence length="200" mass="22131">MRKERDRWNHNTHYYDIALAAAPPTARTALDVGTGDGLLAVRLAEKIPEVTGIDSDAASIARAQSSTDANITWLTGDALTYDLPEAHFDLVATVATVHHFPDLVAGLQRLADLTAPGGALVVIGCARSSTVHDYAYELIGAVQHQILSRTRGFWQHNAPVQMQFPHTYAEVRRIAATVLPGMTWRRLPLWRYAITWHKTQ</sequence>
<evidence type="ECO:0000259" key="3">
    <source>
        <dbReference type="Pfam" id="PF13649"/>
    </source>
</evidence>
<accession>A0AAI8TXI3</accession>
<keyword evidence="4" id="KW-0830">Ubiquinone</keyword>
<evidence type="ECO:0000256" key="1">
    <source>
        <dbReference type="ARBA" id="ARBA00022603"/>
    </source>
</evidence>
<dbReference type="Gene3D" id="3.40.50.150">
    <property type="entry name" value="Vaccinia Virus protein VP39"/>
    <property type="match status" value="1"/>
</dbReference>
<protein>
    <submittedName>
        <fullName evidence="4">Ubiquinone biosynthesis O-methyltransferase, mitochondrial</fullName>
        <ecNumber evidence="4">2.1.1.222</ecNumber>
    </submittedName>
</protein>
<reference evidence="4" key="1">
    <citation type="submission" date="2023-03" db="EMBL/GenBank/DDBJ databases">
        <title>Draft genome sequence of a Mycolicibacterium mageritense strain H4_3_1 isolated from a hybrid biological-inorganic system reactor.</title>
        <authorList>
            <person name="Feng X."/>
            <person name="Kazama D."/>
            <person name="Sato K."/>
            <person name="Kobayashi H."/>
        </authorList>
    </citation>
    <scope>NUCLEOTIDE SEQUENCE</scope>
    <source>
        <strain evidence="4">H4_3_1</strain>
    </source>
</reference>
<dbReference type="Pfam" id="PF13649">
    <property type="entry name" value="Methyltransf_25"/>
    <property type="match status" value="1"/>
</dbReference>
<dbReference type="Proteomes" id="UP001241092">
    <property type="component" value="Chromosome"/>
</dbReference>
<feature type="domain" description="Methyltransferase" evidence="3">
    <location>
        <begin position="30"/>
        <end position="118"/>
    </location>
</feature>